<evidence type="ECO:0000313" key="6">
    <source>
        <dbReference type="Proteomes" id="UP001154329"/>
    </source>
</evidence>
<dbReference type="PANTHER" id="PTHR46560:SF6">
    <property type="entry name" value="ZYE"/>
    <property type="match status" value="1"/>
</dbReference>
<sequence length="889" mass="95951">MLWHFLPLCFLAVLIKADGSLLDVGLDPAKDDSGVIMMNSAMADRFVRQSDYGHENGVEHRVQLKGIRVDCGAASANGVIAVEIEFLEPFNGVIYSKGRHDDPKCRFVQSDSGQYSYQFQIPIEDCRPPVNEGCSSTEDGGGCDLGSIENTIIIQTDSTIQEEWDLARKVSCPSETKPGTGKRVRFKPIVVDMLEVVSVPSGNEGTLQCWMDIQRGQYPNTSPVDKIIKIGESLSLIVYVKSTDEAYDVRVRECWAYDNDNYESATTTSIQLTDSSGCPKRKKLISQWKKTQTVDQNGITTIGYTNVTAFKFPDKQQVYLTCNVELCLGNCPEEKCQTALPNYPSTTIRPITTPAPVCYPGSNDPRCPKPSPPPTYYPSPSTPAPPVCYPGSNDPRCPKPSPPPTSYPTPSTPAPPVCYPGSNDPRCPKPTLPPTTPAPVCYPGSTDPRCPKPSPPPTSYPTPSTPAPPVCYPGSNDPRCPKPSPPPTYYPSPSTPAPPVCYPGSNDPRCPKPSPPPTSYPIPSTPAPPVCYPGSNDPRCPKPTPPPTTPAPVCYPGSTDPRCPKPTPPPTTPAPVCYPGSNDPRCPKPTPPPTTPAPVCYPGSNDPRCPKPSPPPTSYPIPSTPAPPVCYPGSNDPRCPKPTLPPTTPAPVCYPGSNDPRCPKPSPPPTSYPIPSTPAPPVCYPGSNDPRCPKPSPPPTSYPSSTPTVPEPICYPGSKDPRCPQIAPVQTPFVCVCNSSTPKPIPPPLCYPGSTDPRCPTQESLVCYPGSPDPRCPQFPSSTQYPPTYLPPLEPAYAQGNNQFIQEVTTQYPSYISTDDSFGGQQQLDLFNKALNGFNIQRRDVESGIRQLKSQLKNEIGNENLDALDSLGDDLLLELQNQSESQKKR</sequence>
<dbReference type="Proteomes" id="UP001154329">
    <property type="component" value="Chromosome 4"/>
</dbReference>
<feature type="region of interest" description="Disordered" evidence="2">
    <location>
        <begin position="446"/>
        <end position="500"/>
    </location>
</feature>
<organism evidence="5 6">
    <name type="scientific">Aphis gossypii</name>
    <name type="common">Cotton aphid</name>
    <dbReference type="NCBI Taxonomy" id="80765"/>
    <lineage>
        <taxon>Eukaryota</taxon>
        <taxon>Metazoa</taxon>
        <taxon>Ecdysozoa</taxon>
        <taxon>Arthropoda</taxon>
        <taxon>Hexapoda</taxon>
        <taxon>Insecta</taxon>
        <taxon>Pterygota</taxon>
        <taxon>Neoptera</taxon>
        <taxon>Paraneoptera</taxon>
        <taxon>Hemiptera</taxon>
        <taxon>Sternorrhyncha</taxon>
        <taxon>Aphidomorpha</taxon>
        <taxon>Aphidoidea</taxon>
        <taxon>Aphididae</taxon>
        <taxon>Aphidini</taxon>
        <taxon>Aphis</taxon>
        <taxon>Aphis</taxon>
    </lineage>
</organism>
<feature type="compositionally biased region" description="Pro residues" evidence="2">
    <location>
        <begin position="481"/>
        <end position="500"/>
    </location>
</feature>
<evidence type="ECO:0000256" key="2">
    <source>
        <dbReference type="SAM" id="MobiDB-lite"/>
    </source>
</evidence>
<dbReference type="SMART" id="SM00241">
    <property type="entry name" value="ZP"/>
    <property type="match status" value="1"/>
</dbReference>
<evidence type="ECO:0000256" key="3">
    <source>
        <dbReference type="SAM" id="SignalP"/>
    </source>
</evidence>
<dbReference type="Gene3D" id="2.60.40.4100">
    <property type="entry name" value="Zona pellucida, ZP-C domain"/>
    <property type="match status" value="1"/>
</dbReference>
<evidence type="ECO:0000256" key="1">
    <source>
        <dbReference type="ARBA" id="ARBA00023157"/>
    </source>
</evidence>
<dbReference type="InterPro" id="IPR055355">
    <property type="entry name" value="ZP-C"/>
</dbReference>
<protein>
    <recommendedName>
        <fullName evidence="4">ZP domain-containing protein</fullName>
    </recommendedName>
</protein>
<dbReference type="EMBL" id="OU899037">
    <property type="protein sequence ID" value="CAH1738441.1"/>
    <property type="molecule type" value="Genomic_DNA"/>
</dbReference>
<dbReference type="Pfam" id="PF00100">
    <property type="entry name" value="Zona_pellucida"/>
    <property type="match status" value="1"/>
</dbReference>
<dbReference type="AlphaFoldDB" id="A0A9P0JI87"/>
<reference evidence="5" key="2">
    <citation type="submission" date="2022-10" db="EMBL/GenBank/DDBJ databases">
        <authorList>
            <consortium name="ENA_rothamsted_submissions"/>
            <consortium name="culmorum"/>
            <person name="King R."/>
        </authorList>
    </citation>
    <scope>NUCLEOTIDE SEQUENCE</scope>
</reference>
<feature type="domain" description="ZP" evidence="4">
    <location>
        <begin position="70"/>
        <end position="343"/>
    </location>
</feature>
<feature type="region of interest" description="Disordered" evidence="2">
    <location>
        <begin position="680"/>
        <end position="709"/>
    </location>
</feature>
<reference evidence="5" key="1">
    <citation type="submission" date="2022-02" db="EMBL/GenBank/DDBJ databases">
        <authorList>
            <person name="King R."/>
        </authorList>
    </citation>
    <scope>NUCLEOTIDE SEQUENCE</scope>
</reference>
<dbReference type="InterPro" id="IPR042235">
    <property type="entry name" value="ZP-C_dom"/>
</dbReference>
<dbReference type="PANTHER" id="PTHR46560">
    <property type="entry name" value="CYPHER, ISOFORM B"/>
    <property type="match status" value="1"/>
</dbReference>
<dbReference type="PROSITE" id="PS51034">
    <property type="entry name" value="ZP_2"/>
    <property type="match status" value="1"/>
</dbReference>
<name>A0A9P0JI87_APHGO</name>
<dbReference type="InterPro" id="IPR001507">
    <property type="entry name" value="ZP_dom"/>
</dbReference>
<feature type="chain" id="PRO_5040331272" description="ZP domain-containing protein" evidence="3">
    <location>
        <begin position="20"/>
        <end position="889"/>
    </location>
</feature>
<keyword evidence="6" id="KW-1185">Reference proteome</keyword>
<proteinExistence type="predicted"/>
<gene>
    <name evidence="5" type="ORF">APHIGO_LOCUS11783</name>
</gene>
<feature type="signal peptide" evidence="3">
    <location>
        <begin position="1"/>
        <end position="19"/>
    </location>
</feature>
<keyword evidence="1" id="KW-1015">Disulfide bond</keyword>
<feature type="compositionally biased region" description="Pro residues" evidence="2">
    <location>
        <begin position="451"/>
        <end position="471"/>
    </location>
</feature>
<evidence type="ECO:0000259" key="4">
    <source>
        <dbReference type="PROSITE" id="PS51034"/>
    </source>
</evidence>
<evidence type="ECO:0000313" key="5">
    <source>
        <dbReference type="EMBL" id="CAH1738441.1"/>
    </source>
</evidence>
<accession>A0A9P0JI87</accession>
<keyword evidence="3" id="KW-0732">Signal</keyword>